<name>A0A1M6LR74_9BACT</name>
<dbReference type="HAMAP" id="MF_00056">
    <property type="entry name" value="KDO8P_synth"/>
    <property type="match status" value="1"/>
</dbReference>
<evidence type="ECO:0000256" key="3">
    <source>
        <dbReference type="ARBA" id="ARBA00004845"/>
    </source>
</evidence>
<evidence type="ECO:0000256" key="7">
    <source>
        <dbReference type="ARBA" id="ARBA00049112"/>
    </source>
</evidence>
<dbReference type="Pfam" id="PF00793">
    <property type="entry name" value="DAHP_synth_1"/>
    <property type="match status" value="1"/>
</dbReference>
<gene>
    <name evidence="8" type="primary">kdsA</name>
    <name evidence="10" type="ORF">SAMN02745216_02158</name>
</gene>
<reference evidence="11" key="1">
    <citation type="submission" date="2016-11" db="EMBL/GenBank/DDBJ databases">
        <authorList>
            <person name="Varghese N."/>
            <person name="Submissions S."/>
        </authorList>
    </citation>
    <scope>NUCLEOTIDE SEQUENCE [LARGE SCALE GENOMIC DNA]</scope>
    <source>
        <strain evidence="11">DSM 16219</strain>
    </source>
</reference>
<dbReference type="InterPro" id="IPR013785">
    <property type="entry name" value="Aldolase_TIM"/>
</dbReference>
<dbReference type="STRING" id="1121393.SAMN02745216_02158"/>
<dbReference type="AlphaFoldDB" id="A0A1M6LR74"/>
<comment type="subcellular location">
    <subcellularLocation>
        <location evidence="1 8">Cytoplasm</location>
    </subcellularLocation>
</comment>
<keyword evidence="5 8" id="KW-0963">Cytoplasm</keyword>
<comment type="pathway">
    <text evidence="2">Bacterial outer membrane biogenesis; lipopolysaccharide biosynthesis.</text>
</comment>
<dbReference type="UniPathway" id="UPA00357">
    <property type="reaction ID" value="UER00474"/>
</dbReference>
<organism evidence="10 11">
    <name type="scientific">Desulfatibacillum alkenivorans DSM 16219</name>
    <dbReference type="NCBI Taxonomy" id="1121393"/>
    <lineage>
        <taxon>Bacteria</taxon>
        <taxon>Pseudomonadati</taxon>
        <taxon>Thermodesulfobacteriota</taxon>
        <taxon>Desulfobacteria</taxon>
        <taxon>Desulfobacterales</taxon>
        <taxon>Desulfatibacillaceae</taxon>
        <taxon>Desulfatibacillum</taxon>
    </lineage>
</organism>
<dbReference type="GO" id="GO:0019294">
    <property type="term" value="P:keto-3-deoxy-D-manno-octulosonic acid biosynthetic process"/>
    <property type="evidence" value="ECO:0007669"/>
    <property type="project" value="UniProtKB-UniRule"/>
</dbReference>
<evidence type="ECO:0000256" key="1">
    <source>
        <dbReference type="ARBA" id="ARBA00004496"/>
    </source>
</evidence>
<evidence type="ECO:0000256" key="8">
    <source>
        <dbReference type="HAMAP-Rule" id="MF_00056"/>
    </source>
</evidence>
<evidence type="ECO:0000256" key="2">
    <source>
        <dbReference type="ARBA" id="ARBA00004756"/>
    </source>
</evidence>
<accession>A0A1M6LR74</accession>
<evidence type="ECO:0000256" key="5">
    <source>
        <dbReference type="ARBA" id="ARBA00022490"/>
    </source>
</evidence>
<evidence type="ECO:0000313" key="11">
    <source>
        <dbReference type="Proteomes" id="UP000183994"/>
    </source>
</evidence>
<evidence type="ECO:0000259" key="9">
    <source>
        <dbReference type="Pfam" id="PF00793"/>
    </source>
</evidence>
<keyword evidence="11" id="KW-1185">Reference proteome</keyword>
<evidence type="ECO:0000256" key="4">
    <source>
        <dbReference type="ARBA" id="ARBA00010499"/>
    </source>
</evidence>
<evidence type="ECO:0000256" key="6">
    <source>
        <dbReference type="ARBA" id="ARBA00022679"/>
    </source>
</evidence>
<protein>
    <recommendedName>
        <fullName evidence="8">2-dehydro-3-deoxyphosphooctonate aldolase</fullName>
        <ecNumber evidence="8">2.5.1.55</ecNumber>
    </recommendedName>
    <alternativeName>
        <fullName evidence="8">3-deoxy-D-manno-octulosonic acid 8-phosphate synthase</fullName>
    </alternativeName>
    <alternativeName>
        <fullName evidence="8">KDO-8-phosphate synthase</fullName>
        <shortName evidence="8">KDO 8-P synthase</shortName>
        <shortName evidence="8">KDOPS</shortName>
    </alternativeName>
    <alternativeName>
        <fullName evidence="8">Phospho-2-dehydro-3-deoxyoctonate aldolase</fullName>
    </alternativeName>
</protein>
<sequence length="273" mass="29142">MTNTFSIGNNMNVGMGAPLLLIAGPCVIENEEKTLEIAERIQGIVRDMDVNFVFKASFDKANRTSIDSFRGPGLEQGLAILGKVKSRLGAPVISDVHSPDQVGPASEVLDILQIPAFLCRQTDLLVAAGDSGKPVNVKKGQFAGPWDMKHVTGKVMSTGNERIMLTERGSSFGYNNLVVDFRNFSIMSDLGFPVVFDATHSVQMPGGLGSCSGGDRSYVPLLARAAVAAGVDGVFFEVHTDPDKALCDGPNSLTLEMLESILPQLLAIRKAAF</sequence>
<dbReference type="Proteomes" id="UP000183994">
    <property type="component" value="Unassembled WGS sequence"/>
</dbReference>
<feature type="domain" description="DAHP synthetase I/KDSA" evidence="9">
    <location>
        <begin position="9"/>
        <end position="264"/>
    </location>
</feature>
<comment type="similarity">
    <text evidence="4 8">Belongs to the KdsA family.</text>
</comment>
<dbReference type="GO" id="GO:0005737">
    <property type="term" value="C:cytoplasm"/>
    <property type="evidence" value="ECO:0007669"/>
    <property type="project" value="UniProtKB-SubCell"/>
</dbReference>
<dbReference type="UniPathway" id="UPA00030"/>
<proteinExistence type="inferred from homology"/>
<comment type="pathway">
    <text evidence="3 8">Carbohydrate biosynthesis; 3-deoxy-D-manno-octulosonate biosynthesis; 3-deoxy-D-manno-octulosonate from D-ribulose 5-phosphate: step 2/3.</text>
</comment>
<comment type="catalytic activity">
    <reaction evidence="7 8">
        <text>D-arabinose 5-phosphate + phosphoenolpyruvate + H2O = 3-deoxy-alpha-D-manno-2-octulosonate-8-phosphate + phosphate</text>
        <dbReference type="Rhea" id="RHEA:14053"/>
        <dbReference type="ChEBI" id="CHEBI:15377"/>
        <dbReference type="ChEBI" id="CHEBI:43474"/>
        <dbReference type="ChEBI" id="CHEBI:57693"/>
        <dbReference type="ChEBI" id="CHEBI:58702"/>
        <dbReference type="ChEBI" id="CHEBI:85985"/>
        <dbReference type="EC" id="2.5.1.55"/>
    </reaction>
</comment>
<dbReference type="RefSeq" id="WP_073475623.1">
    <property type="nucleotide sequence ID" value="NZ_FQZU01000011.1"/>
</dbReference>
<dbReference type="EMBL" id="FQZU01000011">
    <property type="protein sequence ID" value="SHJ73572.1"/>
    <property type="molecule type" value="Genomic_DNA"/>
</dbReference>
<dbReference type="PANTHER" id="PTHR21057">
    <property type="entry name" value="PHOSPHO-2-DEHYDRO-3-DEOXYHEPTONATE ALDOLASE"/>
    <property type="match status" value="1"/>
</dbReference>
<dbReference type="InterPro" id="IPR006269">
    <property type="entry name" value="KDO8P_synthase"/>
</dbReference>
<dbReference type="EC" id="2.5.1.55" evidence="8"/>
<dbReference type="OrthoDB" id="9802281at2"/>
<keyword evidence="6 8" id="KW-0808">Transferase</keyword>
<dbReference type="InterPro" id="IPR006218">
    <property type="entry name" value="DAHP1/KDSA"/>
</dbReference>
<keyword evidence="8" id="KW-0448">Lipopolysaccharide biosynthesis</keyword>
<evidence type="ECO:0000313" key="10">
    <source>
        <dbReference type="EMBL" id="SHJ73572.1"/>
    </source>
</evidence>
<dbReference type="SUPFAM" id="SSF51569">
    <property type="entry name" value="Aldolase"/>
    <property type="match status" value="1"/>
</dbReference>
<dbReference type="NCBIfam" id="TIGR01362">
    <property type="entry name" value="KDO8P_synth"/>
    <property type="match status" value="1"/>
</dbReference>
<dbReference type="NCBIfam" id="NF003543">
    <property type="entry name" value="PRK05198.1"/>
    <property type="match status" value="1"/>
</dbReference>
<dbReference type="Gene3D" id="3.20.20.70">
    <property type="entry name" value="Aldolase class I"/>
    <property type="match status" value="1"/>
</dbReference>
<dbReference type="GO" id="GO:0008676">
    <property type="term" value="F:3-deoxy-8-phosphooctulonate synthase activity"/>
    <property type="evidence" value="ECO:0007669"/>
    <property type="project" value="UniProtKB-UniRule"/>
</dbReference>